<reference evidence="6 7" key="1">
    <citation type="submission" date="2024-06" db="EMBL/GenBank/DDBJ databases">
        <title>Thioclava kandeliae sp. nov. from a rhizosphere soil sample of Kandelia candel in a mangrove.</title>
        <authorList>
            <person name="Mu T."/>
        </authorList>
    </citation>
    <scope>NUCLEOTIDE SEQUENCE [LARGE SCALE GENOMIC DNA]</scope>
    <source>
        <strain evidence="6 7">CPCC 100088</strain>
    </source>
</reference>
<dbReference type="InterPro" id="IPR013611">
    <property type="entry name" value="Transp-assoc_OB_typ2"/>
</dbReference>
<feature type="domain" description="ABC transporter" evidence="5">
    <location>
        <begin position="6"/>
        <end position="253"/>
    </location>
</feature>
<evidence type="ECO:0000313" key="7">
    <source>
        <dbReference type="Proteomes" id="UP001438953"/>
    </source>
</evidence>
<dbReference type="Gene3D" id="2.40.50.100">
    <property type="match status" value="1"/>
</dbReference>
<dbReference type="Pfam" id="PF08402">
    <property type="entry name" value="TOBE_2"/>
    <property type="match status" value="1"/>
</dbReference>
<dbReference type="InterPro" id="IPR047641">
    <property type="entry name" value="ABC_transpr_MalK/UgpC-like"/>
</dbReference>
<evidence type="ECO:0000256" key="4">
    <source>
        <dbReference type="ARBA" id="ARBA00022840"/>
    </source>
</evidence>
<gene>
    <name evidence="6" type="ORF">VSX56_15760</name>
</gene>
<dbReference type="PANTHER" id="PTHR43875:SF1">
    <property type="entry name" value="OSMOPROTECTIVE COMPOUNDS UPTAKE ATP-BINDING PROTEIN GGTA"/>
    <property type="match status" value="1"/>
</dbReference>
<dbReference type="PANTHER" id="PTHR43875">
    <property type="entry name" value="MALTODEXTRIN IMPORT ATP-BINDING PROTEIN MSMX"/>
    <property type="match status" value="1"/>
</dbReference>
<organism evidence="6 7">
    <name type="scientific">Thioclava kandeliae</name>
    <dbReference type="NCBI Taxonomy" id="3070818"/>
    <lineage>
        <taxon>Bacteria</taxon>
        <taxon>Pseudomonadati</taxon>
        <taxon>Pseudomonadota</taxon>
        <taxon>Alphaproteobacteria</taxon>
        <taxon>Rhodobacterales</taxon>
        <taxon>Paracoccaceae</taxon>
        <taxon>Thioclava</taxon>
    </lineage>
</organism>
<protein>
    <submittedName>
        <fullName evidence="6">ABC transporter ATP-binding protein</fullName>
    </submittedName>
</protein>
<dbReference type="InterPro" id="IPR015855">
    <property type="entry name" value="ABC_transpr_MalK-like"/>
</dbReference>
<dbReference type="PROSITE" id="PS00211">
    <property type="entry name" value="ABC_TRANSPORTER_1"/>
    <property type="match status" value="1"/>
</dbReference>
<dbReference type="InterPro" id="IPR017871">
    <property type="entry name" value="ABC_transporter-like_CS"/>
</dbReference>
<keyword evidence="3" id="KW-0547">Nucleotide-binding</keyword>
<sequence>MTSQSVTLAGIGKGFGTTTVLKGIDLEIHAGEFLSLVGMSGCGKSTLLRIIAGLETADTGSVRIDGEDVTGTDPTDRNLAMVFQSYALYPHMSVRQNIATPLRMRRLRLIDRLPLLGRLTAPRDTLREIEIAVEHAAELLQISALLDRKPAQLSGGQRQRVALARALVRNPAAFLMDEPLSNLDAKLRAHMRDELAALHKRLGATFIYVTHDQVEAMTMSDRIALMSEGRIEQLGTPEELYRRPANLTVARFIGAPTINLLPAESMADGRLRLMGEMLDLRVRQAGPLTLGLRAEDLHLAATGLPARVTRIETHGADRYVSCALLADETLSLTLRQSASGPAPAGIVHLGFAQDALHVFGPDGQRLTARLLQKVVA</sequence>
<comment type="caution">
    <text evidence="6">The sequence shown here is derived from an EMBL/GenBank/DDBJ whole genome shotgun (WGS) entry which is preliminary data.</text>
</comment>
<keyword evidence="7" id="KW-1185">Reference proteome</keyword>
<evidence type="ECO:0000256" key="2">
    <source>
        <dbReference type="ARBA" id="ARBA00022448"/>
    </source>
</evidence>
<name>A0ABV1SKT3_9RHOB</name>
<evidence type="ECO:0000256" key="3">
    <source>
        <dbReference type="ARBA" id="ARBA00022741"/>
    </source>
</evidence>
<dbReference type="InterPro" id="IPR003439">
    <property type="entry name" value="ABC_transporter-like_ATP-bd"/>
</dbReference>
<dbReference type="InterPro" id="IPR003593">
    <property type="entry name" value="AAA+_ATPase"/>
</dbReference>
<dbReference type="GO" id="GO:0005524">
    <property type="term" value="F:ATP binding"/>
    <property type="evidence" value="ECO:0007669"/>
    <property type="project" value="UniProtKB-KW"/>
</dbReference>
<keyword evidence="4 6" id="KW-0067">ATP-binding</keyword>
<dbReference type="CDD" id="cd03301">
    <property type="entry name" value="ABC_MalK_N"/>
    <property type="match status" value="1"/>
</dbReference>
<evidence type="ECO:0000259" key="5">
    <source>
        <dbReference type="PROSITE" id="PS50893"/>
    </source>
</evidence>
<dbReference type="RefSeq" id="WP_350938518.1">
    <property type="nucleotide sequence ID" value="NZ_JAYWLC010000016.1"/>
</dbReference>
<dbReference type="Gene3D" id="3.40.50.300">
    <property type="entry name" value="P-loop containing nucleotide triphosphate hydrolases"/>
    <property type="match status" value="1"/>
</dbReference>
<evidence type="ECO:0000313" key="6">
    <source>
        <dbReference type="EMBL" id="MER5173226.1"/>
    </source>
</evidence>
<dbReference type="Proteomes" id="UP001438953">
    <property type="component" value="Unassembled WGS sequence"/>
</dbReference>
<dbReference type="InterPro" id="IPR027417">
    <property type="entry name" value="P-loop_NTPase"/>
</dbReference>
<comment type="similarity">
    <text evidence="1">Belongs to the ABC transporter superfamily.</text>
</comment>
<dbReference type="EMBL" id="JAYWLC010000016">
    <property type="protein sequence ID" value="MER5173226.1"/>
    <property type="molecule type" value="Genomic_DNA"/>
</dbReference>
<dbReference type="SUPFAM" id="SSF52540">
    <property type="entry name" value="P-loop containing nucleoside triphosphate hydrolases"/>
    <property type="match status" value="1"/>
</dbReference>
<dbReference type="Pfam" id="PF00005">
    <property type="entry name" value="ABC_tran"/>
    <property type="match status" value="1"/>
</dbReference>
<dbReference type="PROSITE" id="PS50893">
    <property type="entry name" value="ABC_TRANSPORTER_2"/>
    <property type="match status" value="1"/>
</dbReference>
<accession>A0ABV1SKT3</accession>
<evidence type="ECO:0000256" key="1">
    <source>
        <dbReference type="ARBA" id="ARBA00005417"/>
    </source>
</evidence>
<dbReference type="SUPFAM" id="SSF50331">
    <property type="entry name" value="MOP-like"/>
    <property type="match status" value="1"/>
</dbReference>
<dbReference type="InterPro" id="IPR008995">
    <property type="entry name" value="Mo/tungstate-bd_C_term_dom"/>
</dbReference>
<proteinExistence type="inferred from homology"/>
<dbReference type="SMART" id="SM00382">
    <property type="entry name" value="AAA"/>
    <property type="match status" value="1"/>
</dbReference>
<keyword evidence="2" id="KW-0813">Transport</keyword>